<dbReference type="PANTHER" id="PTHR32054">
    <property type="entry name" value="HEAVY CHAIN, PUTATIVE, EXPRESSED-RELATED-RELATED"/>
    <property type="match status" value="1"/>
</dbReference>
<dbReference type="EMBL" id="WHWC01000003">
    <property type="protein sequence ID" value="KAG8387049.1"/>
    <property type="molecule type" value="Genomic_DNA"/>
</dbReference>
<dbReference type="GO" id="GO:0005829">
    <property type="term" value="C:cytosol"/>
    <property type="evidence" value="ECO:0007669"/>
    <property type="project" value="TreeGrafter"/>
</dbReference>
<sequence length="240" mass="26127">MKEAARASEALGRTEIKALSNSETKCEDVITLTFEEYSSLISKAREAEQGCKNRVVDAMVRVDEVNVSKTEILKKVEAATEEVKISKKALEEVLSRVEEANRDKVSLYICRLPTMCPWPGHRVSRITRCSATGCPVGQATGCPVGQATGCPVGQATGCPELPDARQPGAPSVMPPCAKNHPTSSDRVTTRPCHRVPRPTRHPQATMCPDPPVAHRPGPRVRPRPGHRVPRPTRRSGDTRG</sequence>
<evidence type="ECO:0000256" key="2">
    <source>
        <dbReference type="ARBA" id="ARBA00023054"/>
    </source>
</evidence>
<evidence type="ECO:0000256" key="1">
    <source>
        <dbReference type="ARBA" id="ARBA00005485"/>
    </source>
</evidence>
<evidence type="ECO:0000313" key="5">
    <source>
        <dbReference type="EMBL" id="KAG8387049.1"/>
    </source>
</evidence>
<reference evidence="5" key="1">
    <citation type="submission" date="2019-10" db="EMBL/GenBank/DDBJ databases">
        <authorList>
            <person name="Zhang R."/>
            <person name="Pan Y."/>
            <person name="Wang J."/>
            <person name="Ma R."/>
            <person name="Yu S."/>
        </authorList>
    </citation>
    <scope>NUCLEOTIDE SEQUENCE</scope>
    <source>
        <strain evidence="5">LA-IB0</strain>
        <tissue evidence="5">Leaf</tissue>
    </source>
</reference>
<evidence type="ECO:0000256" key="4">
    <source>
        <dbReference type="SAM" id="MobiDB-lite"/>
    </source>
</evidence>
<proteinExistence type="inferred from homology"/>
<dbReference type="InterPro" id="IPR008545">
    <property type="entry name" value="Web"/>
</dbReference>
<protein>
    <submittedName>
        <fullName evidence="5">Uncharacterized protein</fullName>
    </submittedName>
</protein>
<evidence type="ECO:0000256" key="3">
    <source>
        <dbReference type="SAM" id="Coils"/>
    </source>
</evidence>
<dbReference type="GO" id="GO:0009903">
    <property type="term" value="P:chloroplast avoidance movement"/>
    <property type="evidence" value="ECO:0007669"/>
    <property type="project" value="TreeGrafter"/>
</dbReference>
<feature type="compositionally biased region" description="Basic residues" evidence="4">
    <location>
        <begin position="191"/>
        <end position="200"/>
    </location>
</feature>
<comment type="caution">
    <text evidence="5">The sequence shown here is derived from an EMBL/GenBank/DDBJ whole genome shotgun (WGS) entry which is preliminary data.</text>
</comment>
<keyword evidence="2 3" id="KW-0175">Coiled coil</keyword>
<feature type="region of interest" description="Disordered" evidence="4">
    <location>
        <begin position="165"/>
        <end position="240"/>
    </location>
</feature>
<organism evidence="5 6">
    <name type="scientific">Buddleja alternifolia</name>
    <dbReference type="NCBI Taxonomy" id="168488"/>
    <lineage>
        <taxon>Eukaryota</taxon>
        <taxon>Viridiplantae</taxon>
        <taxon>Streptophyta</taxon>
        <taxon>Embryophyta</taxon>
        <taxon>Tracheophyta</taxon>
        <taxon>Spermatophyta</taxon>
        <taxon>Magnoliopsida</taxon>
        <taxon>eudicotyledons</taxon>
        <taxon>Gunneridae</taxon>
        <taxon>Pentapetalae</taxon>
        <taxon>asterids</taxon>
        <taxon>lamiids</taxon>
        <taxon>Lamiales</taxon>
        <taxon>Scrophulariaceae</taxon>
        <taxon>Buddlejeae</taxon>
        <taxon>Buddleja</taxon>
    </lineage>
</organism>
<evidence type="ECO:0000313" key="6">
    <source>
        <dbReference type="Proteomes" id="UP000826271"/>
    </source>
</evidence>
<feature type="coiled-coil region" evidence="3">
    <location>
        <begin position="76"/>
        <end position="103"/>
    </location>
</feature>
<dbReference type="Proteomes" id="UP000826271">
    <property type="component" value="Unassembled WGS sequence"/>
</dbReference>
<gene>
    <name evidence="5" type="ORF">BUALT_Bualt03G0212600</name>
</gene>
<dbReference type="AlphaFoldDB" id="A0AAV6Y2V8"/>
<comment type="similarity">
    <text evidence="1">Belongs to the WEB family.</text>
</comment>
<dbReference type="Pfam" id="PF05701">
    <property type="entry name" value="WEMBL"/>
    <property type="match status" value="1"/>
</dbReference>
<keyword evidence="6" id="KW-1185">Reference proteome</keyword>
<dbReference type="PANTHER" id="PTHR32054:SF4">
    <property type="entry name" value="OS07G0677900 PROTEIN"/>
    <property type="match status" value="1"/>
</dbReference>
<accession>A0AAV6Y2V8</accession>
<name>A0AAV6Y2V8_9LAMI</name>
<feature type="compositionally biased region" description="Basic residues" evidence="4">
    <location>
        <begin position="216"/>
        <end position="233"/>
    </location>
</feature>
<dbReference type="GO" id="GO:0009904">
    <property type="term" value="P:chloroplast accumulation movement"/>
    <property type="evidence" value="ECO:0007669"/>
    <property type="project" value="TreeGrafter"/>
</dbReference>